<feature type="region of interest" description="Disordered" evidence="1">
    <location>
        <begin position="172"/>
        <end position="291"/>
    </location>
</feature>
<dbReference type="InterPro" id="IPR036508">
    <property type="entry name" value="Chitin-bd_dom_sf"/>
</dbReference>
<feature type="compositionally biased region" description="Low complexity" evidence="1">
    <location>
        <begin position="252"/>
        <end position="277"/>
    </location>
</feature>
<evidence type="ECO:0000313" key="5">
    <source>
        <dbReference type="Proteomes" id="UP000186922"/>
    </source>
</evidence>
<evidence type="ECO:0000256" key="2">
    <source>
        <dbReference type="SAM" id="SignalP"/>
    </source>
</evidence>
<dbReference type="Pfam" id="PF01607">
    <property type="entry name" value="CBM_14"/>
    <property type="match status" value="1"/>
</dbReference>
<dbReference type="STRING" id="947166.A0A1D1V4Z1"/>
<keyword evidence="2" id="KW-0732">Signal</keyword>
<evidence type="ECO:0000259" key="3">
    <source>
        <dbReference type="PROSITE" id="PS50940"/>
    </source>
</evidence>
<evidence type="ECO:0000256" key="1">
    <source>
        <dbReference type="SAM" id="MobiDB-lite"/>
    </source>
</evidence>
<reference evidence="4 5" key="1">
    <citation type="journal article" date="2016" name="Nat. Commun.">
        <title>Extremotolerant tardigrade genome and improved radiotolerance of human cultured cells by tardigrade-unique protein.</title>
        <authorList>
            <person name="Hashimoto T."/>
            <person name="Horikawa D.D."/>
            <person name="Saito Y."/>
            <person name="Kuwahara H."/>
            <person name="Kozuka-Hata H."/>
            <person name="Shin-I T."/>
            <person name="Minakuchi Y."/>
            <person name="Ohishi K."/>
            <person name="Motoyama A."/>
            <person name="Aizu T."/>
            <person name="Enomoto A."/>
            <person name="Kondo K."/>
            <person name="Tanaka S."/>
            <person name="Hara Y."/>
            <person name="Koshikawa S."/>
            <person name="Sagara H."/>
            <person name="Miura T."/>
            <person name="Yokobori S."/>
            <person name="Miyagawa K."/>
            <person name="Suzuki Y."/>
            <person name="Kubo T."/>
            <person name="Oyama M."/>
            <person name="Kohara Y."/>
            <person name="Fujiyama A."/>
            <person name="Arakawa K."/>
            <person name="Katayama T."/>
            <person name="Toyoda A."/>
            <person name="Kunieda T."/>
        </authorList>
    </citation>
    <scope>NUCLEOTIDE SEQUENCE [LARGE SCALE GENOMIC DNA]</scope>
    <source>
        <strain evidence="4 5">YOKOZUNA-1</strain>
    </source>
</reference>
<dbReference type="PROSITE" id="PS50940">
    <property type="entry name" value="CHIT_BIND_II"/>
    <property type="match status" value="1"/>
</dbReference>
<dbReference type="PANTHER" id="PTHR22933:SF18">
    <property type="match status" value="1"/>
</dbReference>
<feature type="domain" description="Chitin-binding type-2" evidence="3">
    <location>
        <begin position="72"/>
        <end position="131"/>
    </location>
</feature>
<feature type="compositionally biased region" description="Polar residues" evidence="1">
    <location>
        <begin position="195"/>
        <end position="207"/>
    </location>
</feature>
<dbReference type="PANTHER" id="PTHR22933">
    <property type="entry name" value="FI18007P1-RELATED"/>
    <property type="match status" value="1"/>
</dbReference>
<dbReference type="GO" id="GO:0005576">
    <property type="term" value="C:extracellular region"/>
    <property type="evidence" value="ECO:0007669"/>
    <property type="project" value="InterPro"/>
</dbReference>
<keyword evidence="5" id="KW-1185">Reference proteome</keyword>
<dbReference type="SUPFAM" id="SSF57625">
    <property type="entry name" value="Invertebrate chitin-binding proteins"/>
    <property type="match status" value="1"/>
</dbReference>
<dbReference type="InterPro" id="IPR002557">
    <property type="entry name" value="Chitin-bd_dom"/>
</dbReference>
<name>A0A1D1V4Z1_RAMVA</name>
<feature type="compositionally biased region" description="Basic residues" evidence="1">
    <location>
        <begin position="281"/>
        <end position="291"/>
    </location>
</feature>
<protein>
    <recommendedName>
        <fullName evidence="3">Chitin-binding type-2 domain-containing protein</fullName>
    </recommendedName>
</protein>
<dbReference type="Gene3D" id="2.170.140.10">
    <property type="entry name" value="Chitin binding domain"/>
    <property type="match status" value="1"/>
</dbReference>
<feature type="compositionally biased region" description="Polar residues" evidence="1">
    <location>
        <begin position="241"/>
        <end position="250"/>
    </location>
</feature>
<feature type="compositionally biased region" description="Low complexity" evidence="1">
    <location>
        <begin position="223"/>
        <end position="240"/>
    </location>
</feature>
<dbReference type="Proteomes" id="UP000186922">
    <property type="component" value="Unassembled WGS sequence"/>
</dbReference>
<comment type="caution">
    <text evidence="4">The sequence shown here is derived from an EMBL/GenBank/DDBJ whole genome shotgun (WGS) entry which is preliminary data.</text>
</comment>
<proteinExistence type="predicted"/>
<dbReference type="InterPro" id="IPR052976">
    <property type="entry name" value="Scoloptoxin-like"/>
</dbReference>
<organism evidence="4 5">
    <name type="scientific">Ramazzottius varieornatus</name>
    <name type="common">Water bear</name>
    <name type="synonym">Tardigrade</name>
    <dbReference type="NCBI Taxonomy" id="947166"/>
    <lineage>
        <taxon>Eukaryota</taxon>
        <taxon>Metazoa</taxon>
        <taxon>Ecdysozoa</taxon>
        <taxon>Tardigrada</taxon>
        <taxon>Eutardigrada</taxon>
        <taxon>Parachela</taxon>
        <taxon>Hypsibioidea</taxon>
        <taxon>Ramazzottiidae</taxon>
        <taxon>Ramazzottius</taxon>
    </lineage>
</organism>
<dbReference type="EMBL" id="BDGG01000003">
    <property type="protein sequence ID" value="GAU96809.1"/>
    <property type="molecule type" value="Genomic_DNA"/>
</dbReference>
<feature type="compositionally biased region" description="Low complexity" evidence="1">
    <location>
        <begin position="182"/>
        <end position="192"/>
    </location>
</feature>
<feature type="chain" id="PRO_5008898054" description="Chitin-binding type-2 domain-containing protein" evidence="2">
    <location>
        <begin position="23"/>
        <end position="291"/>
    </location>
</feature>
<dbReference type="GO" id="GO:0008061">
    <property type="term" value="F:chitin binding"/>
    <property type="evidence" value="ECO:0007669"/>
    <property type="project" value="InterPro"/>
</dbReference>
<gene>
    <name evidence="4" type="primary">RvY_08196-1</name>
    <name evidence="4" type="synonym">RvY_08196.1</name>
    <name evidence="4" type="ORF">RvY_08196</name>
</gene>
<evidence type="ECO:0000313" key="4">
    <source>
        <dbReference type="EMBL" id="GAU96809.1"/>
    </source>
</evidence>
<feature type="signal peptide" evidence="2">
    <location>
        <begin position="1"/>
        <end position="22"/>
    </location>
</feature>
<dbReference type="SMART" id="SM00494">
    <property type="entry name" value="ChtBD2"/>
    <property type="match status" value="1"/>
</dbReference>
<accession>A0A1D1V4Z1</accession>
<sequence length="291" mass="32112">MASSLKFLVAAFAGLCISLVAAQVRPQNPGVWDALDQLRGHPSLPTPDISDLFYSVQPGVDFPVYSEIPKTSFDCKKLYKSGYFADPEAQCQVFHRCDQDYVQSDYLCPNMTLFNQITLTCVWWYDVDCSQASNFYDYSNSRLYAGEDVRFLDDQMNYQSASFDNVGGSATYGAAAPKPSKVRSAVRSSVRSHGSKTYAQPQPTVRRSPQDVYNGRGGEAQPAAVDMSAQDQDQDQPSQAFNSQSRSGQNVAVFGQASSGSQQSDLDLLAQQDVDALPQVSRRKKSRKQRA</sequence>
<dbReference type="OrthoDB" id="6428908at2759"/>
<dbReference type="AlphaFoldDB" id="A0A1D1V4Z1"/>